<keyword evidence="3" id="KW-1185">Reference proteome</keyword>
<dbReference type="AlphaFoldDB" id="A0A512AVY9"/>
<dbReference type="InterPro" id="IPR007372">
    <property type="entry name" value="Lipid/polyisoprenoid-bd_YceI"/>
</dbReference>
<reference evidence="2 3" key="1">
    <citation type="submission" date="2019-07" db="EMBL/GenBank/DDBJ databases">
        <title>Whole genome shotgun sequence of Adhaeribacter aerolatus NBRC 106133.</title>
        <authorList>
            <person name="Hosoyama A."/>
            <person name="Uohara A."/>
            <person name="Ohji S."/>
            <person name="Ichikawa N."/>
        </authorList>
    </citation>
    <scope>NUCLEOTIDE SEQUENCE [LARGE SCALE GENOMIC DNA]</scope>
    <source>
        <strain evidence="2 3">NBRC 106133</strain>
    </source>
</reference>
<evidence type="ECO:0000313" key="2">
    <source>
        <dbReference type="EMBL" id="GEO03882.1"/>
    </source>
</evidence>
<accession>A0A512AVY9</accession>
<dbReference type="SMART" id="SM00867">
    <property type="entry name" value="YceI"/>
    <property type="match status" value="1"/>
</dbReference>
<dbReference type="InterPro" id="IPR036761">
    <property type="entry name" value="TTHA0802/YceI-like_sf"/>
</dbReference>
<dbReference type="Pfam" id="PF04264">
    <property type="entry name" value="YceI"/>
    <property type="match status" value="1"/>
</dbReference>
<dbReference type="PANTHER" id="PTHR34406">
    <property type="entry name" value="PROTEIN YCEI"/>
    <property type="match status" value="1"/>
</dbReference>
<dbReference type="RefSeq" id="WP_146896702.1">
    <property type="nucleotide sequence ID" value="NZ_BJYS01000008.1"/>
</dbReference>
<evidence type="ECO:0000259" key="1">
    <source>
        <dbReference type="SMART" id="SM00867"/>
    </source>
</evidence>
<gene>
    <name evidence="2" type="ORF">AAE02nite_15460</name>
</gene>
<sequence length="178" mass="19806">MANVKWVADPAHSEIQFKVKHLMITTVTGYFEKFNIEAETTDDQFTDATQVIFTADVNSINTNNDQRDTHLKSADFFDAENHGEIRFEGRNYEKTGGDEYKLHGDLSIRGITKPITVNVEFGGIVVDPYGQTKAGFTVSGKISRKEFGLTWNAVTEAGSVVVSDDIRLQAEVQLVKQA</sequence>
<dbReference type="SUPFAM" id="SSF101874">
    <property type="entry name" value="YceI-like"/>
    <property type="match status" value="1"/>
</dbReference>
<proteinExistence type="predicted"/>
<organism evidence="2 3">
    <name type="scientific">Adhaeribacter aerolatus</name>
    <dbReference type="NCBI Taxonomy" id="670289"/>
    <lineage>
        <taxon>Bacteria</taxon>
        <taxon>Pseudomonadati</taxon>
        <taxon>Bacteroidota</taxon>
        <taxon>Cytophagia</taxon>
        <taxon>Cytophagales</taxon>
        <taxon>Hymenobacteraceae</taxon>
        <taxon>Adhaeribacter</taxon>
    </lineage>
</organism>
<dbReference type="Proteomes" id="UP000321532">
    <property type="component" value="Unassembled WGS sequence"/>
</dbReference>
<dbReference type="EMBL" id="BJYS01000008">
    <property type="protein sequence ID" value="GEO03882.1"/>
    <property type="molecule type" value="Genomic_DNA"/>
</dbReference>
<evidence type="ECO:0000313" key="3">
    <source>
        <dbReference type="Proteomes" id="UP000321532"/>
    </source>
</evidence>
<dbReference type="OrthoDB" id="9811006at2"/>
<dbReference type="Gene3D" id="2.40.128.110">
    <property type="entry name" value="Lipid/polyisoprenoid-binding, YceI-like"/>
    <property type="match status" value="1"/>
</dbReference>
<protein>
    <submittedName>
        <fullName evidence="2">Polyisoprenoid-binding protein</fullName>
    </submittedName>
</protein>
<feature type="domain" description="Lipid/polyisoprenoid-binding YceI-like" evidence="1">
    <location>
        <begin position="5"/>
        <end position="175"/>
    </location>
</feature>
<dbReference type="PANTHER" id="PTHR34406:SF1">
    <property type="entry name" value="PROTEIN YCEI"/>
    <property type="match status" value="1"/>
</dbReference>
<name>A0A512AVY9_9BACT</name>
<comment type="caution">
    <text evidence="2">The sequence shown here is derived from an EMBL/GenBank/DDBJ whole genome shotgun (WGS) entry which is preliminary data.</text>
</comment>